<keyword evidence="1" id="KW-0479">Metal-binding</keyword>
<name>A0A183G9W6_HELPZ</name>
<reference evidence="4 5" key="1">
    <citation type="submission" date="2018-11" db="EMBL/GenBank/DDBJ databases">
        <authorList>
            <consortium name="Pathogen Informatics"/>
        </authorList>
    </citation>
    <scope>NUCLEOTIDE SEQUENCE [LARGE SCALE GENOMIC DNA]</scope>
</reference>
<dbReference type="AlphaFoldDB" id="A0A183G9W6"/>
<organism evidence="5 6">
    <name type="scientific">Heligmosomoides polygyrus</name>
    <name type="common">Parasitic roundworm</name>
    <dbReference type="NCBI Taxonomy" id="6339"/>
    <lineage>
        <taxon>Eukaryota</taxon>
        <taxon>Metazoa</taxon>
        <taxon>Ecdysozoa</taxon>
        <taxon>Nematoda</taxon>
        <taxon>Chromadorea</taxon>
        <taxon>Rhabditida</taxon>
        <taxon>Rhabditina</taxon>
        <taxon>Rhabditomorpha</taxon>
        <taxon>Strongyloidea</taxon>
        <taxon>Heligmosomidae</taxon>
        <taxon>Heligmosomoides</taxon>
    </lineage>
</organism>
<keyword evidence="5" id="KW-1185">Reference proteome</keyword>
<evidence type="ECO:0000313" key="4">
    <source>
        <dbReference type="EMBL" id="VDP12822.1"/>
    </source>
</evidence>
<accession>A0A183G9W6</accession>
<evidence type="ECO:0000256" key="2">
    <source>
        <dbReference type="SAM" id="MobiDB-lite"/>
    </source>
</evidence>
<protein>
    <submittedName>
        <fullName evidence="6">GATA-type domain-containing protein</fullName>
    </submittedName>
</protein>
<feature type="compositionally biased region" description="Polar residues" evidence="2">
    <location>
        <begin position="78"/>
        <end position="87"/>
    </location>
</feature>
<evidence type="ECO:0000313" key="5">
    <source>
        <dbReference type="Proteomes" id="UP000050761"/>
    </source>
</evidence>
<reference evidence="6" key="2">
    <citation type="submission" date="2019-09" db="UniProtKB">
        <authorList>
            <consortium name="WormBaseParasite"/>
        </authorList>
    </citation>
    <scope>IDENTIFICATION</scope>
</reference>
<evidence type="ECO:0000313" key="6">
    <source>
        <dbReference type="WBParaSite" id="HPBE_0001876201-mRNA-1"/>
    </source>
</evidence>
<accession>A0A3P8AFM7</accession>
<dbReference type="EMBL" id="UZAH01030900">
    <property type="protein sequence ID" value="VDP12822.1"/>
    <property type="molecule type" value="Genomic_DNA"/>
</dbReference>
<proteinExistence type="predicted"/>
<feature type="region of interest" description="Disordered" evidence="2">
    <location>
        <begin position="60"/>
        <end position="87"/>
    </location>
</feature>
<dbReference type="GO" id="GO:0043565">
    <property type="term" value="F:sequence-specific DNA binding"/>
    <property type="evidence" value="ECO:0007669"/>
    <property type="project" value="InterPro"/>
</dbReference>
<sequence length="306" mass="33891">MSAGFSACNLFFRKNGRKRPVSMRRDTIARRYRLSRCDLCAIEAQGGQPDFAQFQKSVARQRRNGKSSAKAGAMHSNEVPSQQSATAEQTALGQQAFFVPHPEFSPAFPAFVSTNADYSNRNPVVMGYATERSIFNVTNVEQPASLPDESQFCFARQTGDVLPCPPGESFEQSLLAASVPLEVVKHEALDEGLGTTIENVSPEEIGKPYPPFAKRPQPYDDFPVEQKMMKTEPIHVTPFQSQYNGQYAKEDNPDADFLTCPAPATAAALESRSTGDTPLRRDLNEPFDLFKHEAQTEGEELVFRSL</sequence>
<feature type="domain" description="GATA-type" evidence="3">
    <location>
        <begin position="6"/>
        <end position="31"/>
    </location>
</feature>
<dbReference type="InterPro" id="IPR000679">
    <property type="entry name" value="Znf_GATA"/>
</dbReference>
<evidence type="ECO:0000256" key="1">
    <source>
        <dbReference type="PROSITE-ProRule" id="PRU00094"/>
    </source>
</evidence>
<dbReference type="GO" id="GO:0008270">
    <property type="term" value="F:zinc ion binding"/>
    <property type="evidence" value="ECO:0007669"/>
    <property type="project" value="UniProtKB-KW"/>
</dbReference>
<keyword evidence="1" id="KW-0862">Zinc</keyword>
<dbReference type="OrthoDB" id="5823747at2759"/>
<evidence type="ECO:0000259" key="3">
    <source>
        <dbReference type="PROSITE" id="PS50114"/>
    </source>
</evidence>
<gene>
    <name evidence="4" type="ORF">HPBE_LOCUS18761</name>
</gene>
<keyword evidence="1" id="KW-0863">Zinc-finger</keyword>
<dbReference type="Proteomes" id="UP000050761">
    <property type="component" value="Unassembled WGS sequence"/>
</dbReference>
<dbReference type="WBParaSite" id="HPBE_0001876201-mRNA-1">
    <property type="protein sequence ID" value="HPBE_0001876201-mRNA-1"/>
    <property type="gene ID" value="HPBE_0001876201"/>
</dbReference>
<dbReference type="PROSITE" id="PS50114">
    <property type="entry name" value="GATA_ZN_FINGER_2"/>
    <property type="match status" value="1"/>
</dbReference>
<dbReference type="GO" id="GO:0006355">
    <property type="term" value="P:regulation of DNA-templated transcription"/>
    <property type="evidence" value="ECO:0007669"/>
    <property type="project" value="InterPro"/>
</dbReference>